<comment type="caution">
    <text evidence="1">The sequence shown here is derived from an EMBL/GenBank/DDBJ whole genome shotgun (WGS) entry which is preliminary data.</text>
</comment>
<evidence type="ECO:0000313" key="1">
    <source>
        <dbReference type="EMBL" id="RUQ88518.1"/>
    </source>
</evidence>
<dbReference type="Proteomes" id="UP000288012">
    <property type="component" value="Unassembled WGS sequence"/>
</dbReference>
<protein>
    <submittedName>
        <fullName evidence="1">TIGR03749 family integrating conjugative element protein</fullName>
    </submittedName>
</protein>
<dbReference type="EMBL" id="RZGR01000012">
    <property type="protein sequence ID" value="RUQ88518.1"/>
    <property type="molecule type" value="Genomic_DNA"/>
</dbReference>
<dbReference type="NCBIfam" id="TIGR03749">
    <property type="entry name" value="conj_TIGR03749"/>
    <property type="match status" value="1"/>
</dbReference>
<proteinExistence type="predicted"/>
<accession>A0A3S0X0J9</accession>
<gene>
    <name evidence="1" type="ORF">EKM59_05345</name>
</gene>
<dbReference type="Pfam" id="PF11920">
    <property type="entry name" value="DUF3438"/>
    <property type="match status" value="1"/>
</dbReference>
<evidence type="ECO:0000313" key="2">
    <source>
        <dbReference type="Proteomes" id="UP000288012"/>
    </source>
</evidence>
<dbReference type="InterPro" id="IPR021844">
    <property type="entry name" value="Integr_conj_element_PFL4704"/>
</dbReference>
<organism evidence="1 2">
    <name type="scientific">Legionella septentrionalis</name>
    <dbReference type="NCBI Taxonomy" id="2498109"/>
    <lineage>
        <taxon>Bacteria</taxon>
        <taxon>Pseudomonadati</taxon>
        <taxon>Pseudomonadota</taxon>
        <taxon>Gammaproteobacteria</taxon>
        <taxon>Legionellales</taxon>
        <taxon>Legionellaceae</taxon>
        <taxon>Legionella</taxon>
    </lineage>
</organism>
<name>A0A3S0X0J9_9GAMM</name>
<reference evidence="1 2" key="1">
    <citation type="submission" date="2018-12" db="EMBL/GenBank/DDBJ databases">
        <title>Legionella sp,whole genome shotgun sequence.</title>
        <authorList>
            <person name="Wu H."/>
        </authorList>
    </citation>
    <scope>NUCLEOTIDE SEQUENCE [LARGE SCALE GENOMIC DNA]</scope>
    <source>
        <strain evidence="2">km714</strain>
    </source>
</reference>
<keyword evidence="2" id="KW-1185">Reference proteome</keyword>
<dbReference type="AlphaFoldDB" id="A0A3S0X0J9"/>
<sequence>MAIPVLKNVYKIYWSTRRNTMKLIKISLFALCFAVMHLSHALQSEHLVWEKVPLTIELPINKERLVQFPQAIKVIDQQLSASLDILKVKGSLYLKAKESFKDSRLIVQLLPEGEVVILNLNANEKAINTTPIEILIDDPKINLNAGASQYEYNAIQLTRFAIQALYSPERVREIPEGIYRSPMQTNKTIPLFYGASIEAHPLASWRGGNLYVTAVDLKNLLNQPIKLPFTKLMGHWQTASFYPKNELPARNQHQSTTVFLVSDQPFAAALTQQARYSR</sequence>